<dbReference type="HOGENOM" id="CLU_1077900_0_0_1"/>
<protein>
    <submittedName>
        <fullName evidence="2">Uncharacterized protein</fullName>
    </submittedName>
</protein>
<dbReference type="OrthoDB" id="5236601at2759"/>
<gene>
    <name evidence="2" type="ORF">F503_08221</name>
</gene>
<dbReference type="EMBL" id="KE148155">
    <property type="protein sequence ID" value="EPE05690.1"/>
    <property type="molecule type" value="Genomic_DNA"/>
</dbReference>
<keyword evidence="3" id="KW-1185">Reference proteome</keyword>
<dbReference type="InterPro" id="IPR035186">
    <property type="entry name" value="DUF5308"/>
</dbReference>
<dbReference type="OMA" id="REFQREW"/>
<organism evidence="2 3">
    <name type="scientific">Ophiostoma piceae (strain UAMH 11346)</name>
    <name type="common">Sap stain fungus</name>
    <dbReference type="NCBI Taxonomy" id="1262450"/>
    <lineage>
        <taxon>Eukaryota</taxon>
        <taxon>Fungi</taxon>
        <taxon>Dikarya</taxon>
        <taxon>Ascomycota</taxon>
        <taxon>Pezizomycotina</taxon>
        <taxon>Sordariomycetes</taxon>
        <taxon>Sordariomycetidae</taxon>
        <taxon>Ophiostomatales</taxon>
        <taxon>Ophiostomataceae</taxon>
        <taxon>Ophiostoma</taxon>
    </lineage>
</organism>
<accession>S3CXW2</accession>
<feature type="region of interest" description="Disordered" evidence="1">
    <location>
        <begin position="141"/>
        <end position="164"/>
    </location>
</feature>
<reference evidence="2 3" key="1">
    <citation type="journal article" date="2013" name="BMC Genomics">
        <title>The genome and transcriptome of the pine saprophyte Ophiostoma piceae, and a comparison with the bark beetle-associated pine pathogen Grosmannia clavigera.</title>
        <authorList>
            <person name="Haridas S."/>
            <person name="Wang Y."/>
            <person name="Lim L."/>
            <person name="Massoumi Alamouti S."/>
            <person name="Jackman S."/>
            <person name="Docking R."/>
            <person name="Robertson G."/>
            <person name="Birol I."/>
            <person name="Bohlmann J."/>
            <person name="Breuil C."/>
        </authorList>
    </citation>
    <scope>NUCLEOTIDE SEQUENCE [LARGE SCALE GENOMIC DNA]</scope>
    <source>
        <strain evidence="2 3">UAMH 11346</strain>
    </source>
</reference>
<dbReference type="VEuPathDB" id="FungiDB:F503_08221"/>
<sequence length="209" mass="22033">MAGLPRQFPDLAIHLTDQARTPIITSSAAEDPSIQQQEPSLAIVDDSVSPTSHAVGPQILPRPTRQQRAQALDDLTATALRARDAAARLGLGADLPSVGQDLDGPEASTAALIAALGMTPPEHLVVTYNTGAVVIESFLDDRSGNSDTSQNKDSDRVNGLGNRDSQAPLLVGVVAAPDAQSLGDARRATARLERVGRQVQQELVAQQRR</sequence>
<proteinExistence type="predicted"/>
<name>S3CXW2_OPHP1</name>
<dbReference type="Pfam" id="PF17233">
    <property type="entry name" value="DUF5308"/>
    <property type="match status" value="2"/>
</dbReference>
<evidence type="ECO:0000313" key="2">
    <source>
        <dbReference type="EMBL" id="EPE05690.1"/>
    </source>
</evidence>
<evidence type="ECO:0000313" key="3">
    <source>
        <dbReference type="Proteomes" id="UP000016923"/>
    </source>
</evidence>
<dbReference type="Proteomes" id="UP000016923">
    <property type="component" value="Unassembled WGS sequence"/>
</dbReference>
<dbReference type="AlphaFoldDB" id="S3CXW2"/>
<evidence type="ECO:0000256" key="1">
    <source>
        <dbReference type="SAM" id="MobiDB-lite"/>
    </source>
</evidence>
<dbReference type="eggNOG" id="ENOG502R8J8">
    <property type="taxonomic scope" value="Eukaryota"/>
</dbReference>
<feature type="compositionally biased region" description="Basic and acidic residues" evidence="1">
    <location>
        <begin position="141"/>
        <end position="156"/>
    </location>
</feature>